<sequence length="1911" mass="198663">MKNKFPHYNIYKSILYVILLTFTLTINGQVFVKENLKKGNLNKVLSYKPIQDTKLSSSNNPLSSITSSLLTGKIPKVNKSRTRQRFSSSSFNMMMAAPTLDLNNITSGNNYDFQLQPTTSNVFPLTVNPQVTTDTGVLSATINFSGVVDSPFGELLAINNGGFDLLWLQVPVSGPFTYTIGGSTIQITQLTNTSFNITETSGNPIANSEFETFLSTLFYGDIQSPYTDGVRTMDVTIFDTNGDFTTAQTIIRVYTTPPTVVDETNSISANSTGTITGNVLTNDSGSTAISVTEVDVYPSMVNNTYTTLYGTITIQANGTYTYDVDETSASVTGLRNGENLDDIISYTVADALGIQDYGILTITINGVDDAPEAIDNTDSLTAFIDASATGNVIIDPGTGGSDTVDRGLSTLFWESNFTSGETVDGKSKTVDGVGLSFTTLDPGGFGTSFNQSVDYTTNGGHTGYLLYNIDGTTNPTDDTVLVIDFDQPVFNLGFLLTDIDFSQGNSWQDQMKIEGTLNGGNATYKYVTTGGVVDAGGNTFYGIGNAIPSDATGNINVFFEQPINQLRLSYNYGPNVTDADPLGQIAGVSDIHWQGSGSVTTIRLGTSLANLNAANLNTSYPGAYGTIVMNSDGDYEYIVDTTNPAVAGLLIGQTLTDTFFYEISDGVSSDTANLVITINGSGTDPDGDGIADRVDLDDDNDGILDTEESLACAGTPLDLTGIGSTLTSGSYYDQDTEKIIDVTITTTGTVDQGNANGDILITQGGTATFTFSSPVTVSLKHEIGITGNFDSGDTWELTSTGEFTVADPDSDLTINSNSGGILNFDGLGAISASEAWEIKTTTTSLKLDLKSGNTKSPINLALICGGFLDSDNDGIPNHLDLDSDNDGCYDAIEASESVASSQLDGNGRINIVSQGGIDGNGVPDLVNASGTADIGGDQGQETTGNEIIATQIQIDTQPSSSTICSGSNVTFTAVASSLSTTSYTGSAPSTTPDYSGSTSTTTGLVYQWLEQVAGVGAWNSISNGGIYSNATTPALTLTNPPVTASTNKYRLIVISTLNTCQTLASDEVSLTIIPTSVGGSIAGSTNVCTGTNSTSLTLSGHTGNIIRWESSTDNFTTDTDIANTTTTLTATNLSTTTQYRAVVQSGACTEATSATATIIVDPTSVGGSIAGSTNVCTGTNSTSLTLSGHTGNIIRWESSTDNFTTDTDIANTTTTLTATNLTATTQYRAVVQSGACTEATSATATIIVGGVVNLTINDITADNSINATEAGTNIPVTGTVGGDFNTGDTVTLTINGNTYTGTVDASGNYSISVPGSELTDDADTTVDGSFLSYASCSYSISHSYNVDTTAPVPTITVDNITADNSINTTEAGTNIPVTGTVGGDFNTGDTVTLIINGNTYTGTVDASGNYNISVPGSDLAADPDTTVDASVTTTDTAGNTASATDTHMYNVDTTAPTLSIVIDDITSDNIIDATEAGTNIPVTGTVSGDFNTGDTVTLVINGNTYTGTVDASGNYSISVPGSDLVADPDTTVDASVTTTDTTGNTASATDTHVYDVGTTAPTLSIVIDDITSDNIINAAEAGTNIPVTGTVSGDFNTGDTVTLVINGNTYTGTIDASGNYSISVPGSDLAADPDTTVDASVTTTDTTGNTASATDTHSYSLLDSDNDGIPDITDIDDDNDGILDTDEGDGNTDTDEDGIPDSLDTDSDNDGVPDVIEGNDDDSDGIPDSLPSGNDSDGDGLDDTYDTDNGGTPVDIPDNDGDGIPDFQDIDDDNDGINTSDENPGDPDPTTNDALDTDDNGIPDYLDPNTKPCGTPYNIMTPGSDGDNDIFFISCIDRPEYSNNTVEIFNRWGNIVYKASGYNNKDVVFKGVSNGRTTINIDEKLPSGTYFYVINLGNGSKPKVGWLYINR</sequence>
<evidence type="ECO:0000313" key="3">
    <source>
        <dbReference type="Proteomes" id="UP000256884"/>
    </source>
</evidence>
<feature type="compositionally biased region" description="Low complexity" evidence="1">
    <location>
        <begin position="1747"/>
        <end position="1756"/>
    </location>
</feature>
<feature type="compositionally biased region" description="Acidic residues" evidence="1">
    <location>
        <begin position="1736"/>
        <end position="1746"/>
    </location>
</feature>
<dbReference type="EMBL" id="QUNS01000001">
    <property type="protein sequence ID" value="REH56768.1"/>
    <property type="molecule type" value="Genomic_DNA"/>
</dbReference>
<name>A0A3E0IDS4_9FLAO</name>
<dbReference type="NCBIfam" id="TIGR01965">
    <property type="entry name" value="VCBS_repeat"/>
    <property type="match status" value="2"/>
</dbReference>
<organism evidence="2 3">
    <name type="scientific">Tenacibaculum gallaicum</name>
    <dbReference type="NCBI Taxonomy" id="561505"/>
    <lineage>
        <taxon>Bacteria</taxon>
        <taxon>Pseudomonadati</taxon>
        <taxon>Bacteroidota</taxon>
        <taxon>Flavobacteriia</taxon>
        <taxon>Flavobacteriales</taxon>
        <taxon>Flavobacteriaceae</taxon>
        <taxon>Tenacibaculum</taxon>
    </lineage>
</organism>
<dbReference type="Proteomes" id="UP000256884">
    <property type="component" value="Unassembled WGS sequence"/>
</dbReference>
<dbReference type="InterPro" id="IPR028974">
    <property type="entry name" value="TSP_type-3_rpt"/>
</dbReference>
<dbReference type="InterPro" id="IPR010221">
    <property type="entry name" value="VCBS_dom"/>
</dbReference>
<feature type="compositionally biased region" description="Acidic residues" evidence="1">
    <location>
        <begin position="1757"/>
        <end position="1775"/>
    </location>
</feature>
<dbReference type="InterPro" id="IPR049826">
    <property type="entry name" value="Ig-like_ice"/>
</dbReference>
<dbReference type="SUPFAM" id="SSF103647">
    <property type="entry name" value="TSP type-3 repeat"/>
    <property type="match status" value="4"/>
</dbReference>
<feature type="compositionally biased region" description="Low complexity" evidence="1">
    <location>
        <begin position="1640"/>
        <end position="1656"/>
    </location>
</feature>
<evidence type="ECO:0000256" key="1">
    <source>
        <dbReference type="SAM" id="MobiDB-lite"/>
    </source>
</evidence>
<dbReference type="RefSeq" id="WP_115900042.1">
    <property type="nucleotide sequence ID" value="NZ_QUNS01000001.1"/>
</dbReference>
<dbReference type="Gene3D" id="2.60.40.10">
    <property type="entry name" value="Immunoglobulins"/>
    <property type="match status" value="5"/>
</dbReference>
<gene>
    <name evidence="2" type="ORF">C7448_101814</name>
</gene>
<dbReference type="Gene3D" id="4.10.1080.10">
    <property type="entry name" value="TSP type-3 repeat"/>
    <property type="match status" value="2"/>
</dbReference>
<reference evidence="2 3" key="1">
    <citation type="submission" date="2018-08" db="EMBL/GenBank/DDBJ databases">
        <title>Genomic Encyclopedia of Type Strains, Phase IV (KMG-IV): sequencing the most valuable type-strain genomes for metagenomic binning, comparative biology and taxonomic classification.</title>
        <authorList>
            <person name="Goeker M."/>
        </authorList>
    </citation>
    <scope>NUCLEOTIDE SEQUENCE [LARGE SCALE GENOMIC DNA]</scope>
    <source>
        <strain evidence="2 3">DSM 18841</strain>
    </source>
</reference>
<dbReference type="InterPro" id="IPR013783">
    <property type="entry name" value="Ig-like_fold"/>
</dbReference>
<evidence type="ECO:0000313" key="2">
    <source>
        <dbReference type="EMBL" id="REH56768.1"/>
    </source>
</evidence>
<proteinExistence type="predicted"/>
<dbReference type="NCBIfam" id="NF012196">
    <property type="entry name" value="Ig_like_ice"/>
    <property type="match status" value="4"/>
</dbReference>
<dbReference type="GO" id="GO:0005509">
    <property type="term" value="F:calcium ion binding"/>
    <property type="evidence" value="ECO:0007669"/>
    <property type="project" value="InterPro"/>
</dbReference>
<keyword evidence="3" id="KW-1185">Reference proteome</keyword>
<dbReference type="Pfam" id="PF13585">
    <property type="entry name" value="CHU_C"/>
    <property type="match status" value="1"/>
</dbReference>
<protein>
    <submittedName>
        <fullName evidence="2">Gliding motility-associated-like protein</fullName>
    </submittedName>
</protein>
<feature type="region of interest" description="Disordered" evidence="1">
    <location>
        <begin position="1640"/>
        <end position="1806"/>
    </location>
</feature>
<accession>A0A3E0IDS4</accession>
<feature type="compositionally biased region" description="Acidic residues" evidence="1">
    <location>
        <begin position="1664"/>
        <end position="1725"/>
    </location>
</feature>
<comment type="caution">
    <text evidence="2">The sequence shown here is derived from an EMBL/GenBank/DDBJ whole genome shotgun (WGS) entry which is preliminary data.</text>
</comment>
<dbReference type="NCBIfam" id="NF033510">
    <property type="entry name" value="Ca_tandemer"/>
    <property type="match status" value="4"/>
</dbReference>
<dbReference type="OrthoDB" id="9805017at2"/>